<dbReference type="Proteomes" id="UP000180057">
    <property type="component" value="Unassembled WGS sequence"/>
</dbReference>
<dbReference type="RefSeq" id="WP_071388313.1">
    <property type="nucleotide sequence ID" value="NZ_MLQS01000001.1"/>
</dbReference>
<dbReference type="EMBL" id="MLQS01000001">
    <property type="protein sequence ID" value="OIJ21727.1"/>
    <property type="molecule type" value="Genomic_DNA"/>
</dbReference>
<keyword evidence="8" id="KW-1185">Reference proteome</keyword>
<feature type="transmembrane region" description="Helical" evidence="5">
    <location>
        <begin position="175"/>
        <end position="199"/>
    </location>
</feature>
<dbReference type="PANTHER" id="PTHR37422">
    <property type="entry name" value="TEICHURONIC ACID BIOSYNTHESIS PROTEIN TUAE"/>
    <property type="match status" value="1"/>
</dbReference>
<feature type="transmembrane region" description="Helical" evidence="5">
    <location>
        <begin position="211"/>
        <end position="241"/>
    </location>
</feature>
<evidence type="ECO:0000256" key="2">
    <source>
        <dbReference type="ARBA" id="ARBA00022692"/>
    </source>
</evidence>
<feature type="transmembrane region" description="Helical" evidence="5">
    <location>
        <begin position="7"/>
        <end position="28"/>
    </location>
</feature>
<evidence type="ECO:0000259" key="6">
    <source>
        <dbReference type="Pfam" id="PF04932"/>
    </source>
</evidence>
<evidence type="ECO:0000313" key="8">
    <source>
        <dbReference type="Proteomes" id="UP000180057"/>
    </source>
</evidence>
<evidence type="ECO:0000256" key="3">
    <source>
        <dbReference type="ARBA" id="ARBA00022989"/>
    </source>
</evidence>
<sequence length="422" mass="48769">MLKLFELFLLKILMIFLPIHYLVFSILLSELAFLRFWKDIFIVLILILQLLKVFKVGEINKPQSTSLLIIIFIIYHIFWAFLADDLYVAFYMFRLYTEPLLLYFIFKNADVSQVEFKRFFNILLTTTVVICIYGVFQALILGDDFLKTIGYPYREENGRLSPSFYLSGLGNFQRVVGTFVSSNTFAFFACIMVIIFLSCKSFFKSHRYYNIYILTILSAILLSFSRSSWLGLGFGILFLFFKSKKKVSFFLTSITLITTLTVALIFGSIITKVDIIGNLNHLFNSTITLEDTSTVSHISSIEESVEIARDNLMGTGLGRNGPKAAQFYLDFYHTESSYFLIFFEFGVLGFILYFSIYISIFIRNSLKFDNKKIGGVYKATQVTTVFIIFAYIFLPYVQDMEIISFYFILAGLSDNRVNNSDF</sequence>
<protein>
    <recommendedName>
        <fullName evidence="6">O-antigen ligase-related domain-containing protein</fullName>
    </recommendedName>
</protein>
<keyword evidence="3 5" id="KW-1133">Transmembrane helix</keyword>
<feature type="transmembrane region" description="Helical" evidence="5">
    <location>
        <begin position="338"/>
        <end position="362"/>
    </location>
</feature>
<organism evidence="7 8">
    <name type="scientific">Anaerobacillus alkalidiazotrophicus</name>
    <dbReference type="NCBI Taxonomy" id="472963"/>
    <lineage>
        <taxon>Bacteria</taxon>
        <taxon>Bacillati</taxon>
        <taxon>Bacillota</taxon>
        <taxon>Bacilli</taxon>
        <taxon>Bacillales</taxon>
        <taxon>Bacillaceae</taxon>
        <taxon>Anaerobacillus</taxon>
    </lineage>
</organism>
<dbReference type="Pfam" id="PF04932">
    <property type="entry name" value="Wzy_C"/>
    <property type="match status" value="1"/>
</dbReference>
<dbReference type="InterPro" id="IPR007016">
    <property type="entry name" value="O-antigen_ligase-rel_domated"/>
</dbReference>
<feature type="transmembrane region" description="Helical" evidence="5">
    <location>
        <begin position="66"/>
        <end position="82"/>
    </location>
</feature>
<dbReference type="PANTHER" id="PTHR37422:SF23">
    <property type="entry name" value="TEICHURONIC ACID BIOSYNTHESIS PROTEIN TUAE"/>
    <property type="match status" value="1"/>
</dbReference>
<evidence type="ECO:0000313" key="7">
    <source>
        <dbReference type="EMBL" id="OIJ21727.1"/>
    </source>
</evidence>
<comment type="subcellular location">
    <subcellularLocation>
        <location evidence="1">Membrane</location>
        <topology evidence="1">Multi-pass membrane protein</topology>
    </subcellularLocation>
</comment>
<feature type="transmembrane region" description="Helical" evidence="5">
    <location>
        <begin position="34"/>
        <end position="54"/>
    </location>
</feature>
<evidence type="ECO:0000256" key="4">
    <source>
        <dbReference type="ARBA" id="ARBA00023136"/>
    </source>
</evidence>
<feature type="transmembrane region" description="Helical" evidence="5">
    <location>
        <begin position="118"/>
        <end position="140"/>
    </location>
</feature>
<comment type="caution">
    <text evidence="7">The sequence shown here is derived from an EMBL/GenBank/DDBJ whole genome shotgun (WGS) entry which is preliminary data.</text>
</comment>
<accession>A0A1S2MD09</accession>
<gene>
    <name evidence="7" type="ORF">BKP45_03235</name>
</gene>
<feature type="transmembrane region" description="Helical" evidence="5">
    <location>
        <begin position="247"/>
        <end position="270"/>
    </location>
</feature>
<name>A0A1S2MD09_9BACI</name>
<dbReference type="InterPro" id="IPR051533">
    <property type="entry name" value="WaaL-like"/>
</dbReference>
<proteinExistence type="predicted"/>
<feature type="domain" description="O-antigen ligase-related" evidence="6">
    <location>
        <begin position="212"/>
        <end position="354"/>
    </location>
</feature>
<dbReference type="STRING" id="472963.BKP45_03235"/>
<keyword evidence="4 5" id="KW-0472">Membrane</keyword>
<keyword evidence="2 5" id="KW-0812">Transmembrane</keyword>
<reference evidence="7 8" key="1">
    <citation type="submission" date="2016-10" db="EMBL/GenBank/DDBJ databases">
        <title>Draft genome sequences of four alkaliphilic bacteria belonging to the Anaerobacillus genus.</title>
        <authorList>
            <person name="Bassil N.M."/>
            <person name="Lloyd J.R."/>
        </authorList>
    </citation>
    <scope>NUCLEOTIDE SEQUENCE [LARGE SCALE GENOMIC DNA]</scope>
    <source>
        <strain evidence="7 8">DSM 22531</strain>
    </source>
</reference>
<dbReference type="GO" id="GO:0016020">
    <property type="term" value="C:membrane"/>
    <property type="evidence" value="ECO:0007669"/>
    <property type="project" value="UniProtKB-SubCell"/>
</dbReference>
<evidence type="ECO:0000256" key="5">
    <source>
        <dbReference type="SAM" id="Phobius"/>
    </source>
</evidence>
<dbReference type="AlphaFoldDB" id="A0A1S2MD09"/>
<feature type="transmembrane region" description="Helical" evidence="5">
    <location>
        <begin position="374"/>
        <end position="394"/>
    </location>
</feature>
<evidence type="ECO:0000256" key="1">
    <source>
        <dbReference type="ARBA" id="ARBA00004141"/>
    </source>
</evidence>
<feature type="transmembrane region" description="Helical" evidence="5">
    <location>
        <begin position="88"/>
        <end position="106"/>
    </location>
</feature>